<keyword evidence="2" id="KW-1185">Reference proteome</keyword>
<accession>A0ACC5RAG5</accession>
<protein>
    <submittedName>
        <fullName evidence="1">DNA-binding protein</fullName>
    </submittedName>
</protein>
<comment type="caution">
    <text evidence="1">The sequence shown here is derived from an EMBL/GenBank/DDBJ whole genome shotgun (WGS) entry which is preliminary data.</text>
</comment>
<gene>
    <name evidence="1" type="ORF">JHL16_24050</name>
</gene>
<evidence type="ECO:0000313" key="1">
    <source>
        <dbReference type="EMBL" id="MBK1869455.1"/>
    </source>
</evidence>
<reference evidence="1" key="1">
    <citation type="submission" date="2021-01" db="EMBL/GenBank/DDBJ databases">
        <authorList>
            <person name="Sun Q."/>
        </authorList>
    </citation>
    <scope>NUCLEOTIDE SEQUENCE</scope>
    <source>
        <strain evidence="1">YIM B02566</strain>
    </source>
</reference>
<dbReference type="Proteomes" id="UP000616151">
    <property type="component" value="Unassembled WGS sequence"/>
</dbReference>
<dbReference type="EMBL" id="JAENHL010000008">
    <property type="protein sequence ID" value="MBK1869455.1"/>
    <property type="molecule type" value="Genomic_DNA"/>
</dbReference>
<sequence>MTTQVLEFLKLSDRDRRKADAAAKLGRGDRFEVLIRQESGVDLRVELPAVASEAIQTLLEHLVNGQRVAILAEDQEISPNDAAEILGVSRPLVVHRMDVGDLPFRYVGKHRRAKLKDVLTLKARLDAQQEALDALAEDTESLMRDHGL</sequence>
<keyword evidence="1" id="KW-0238">DNA-binding</keyword>
<evidence type="ECO:0000313" key="2">
    <source>
        <dbReference type="Proteomes" id="UP000616151"/>
    </source>
</evidence>
<proteinExistence type="predicted"/>
<name>A0ACC5RAG5_9HYPH</name>
<organism evidence="1 2">
    <name type="scientific">Taklimakanibacter albus</name>
    <dbReference type="NCBI Taxonomy" id="2800327"/>
    <lineage>
        <taxon>Bacteria</taxon>
        <taxon>Pseudomonadati</taxon>
        <taxon>Pseudomonadota</taxon>
        <taxon>Alphaproteobacteria</taxon>
        <taxon>Hyphomicrobiales</taxon>
        <taxon>Aestuariivirgaceae</taxon>
        <taxon>Taklimakanibacter</taxon>
    </lineage>
</organism>